<dbReference type="InterPro" id="IPR002885">
    <property type="entry name" value="PPR_rpt"/>
</dbReference>
<dbReference type="PROSITE" id="PS51375">
    <property type="entry name" value="PPR"/>
    <property type="match status" value="5"/>
</dbReference>
<comment type="similarity">
    <text evidence="1">Belongs to the PPR family. P subfamily.</text>
</comment>
<proteinExistence type="inferred from homology"/>
<feature type="repeat" description="PPR" evidence="3">
    <location>
        <begin position="137"/>
        <end position="172"/>
    </location>
</feature>
<feature type="repeat" description="PPR" evidence="3">
    <location>
        <begin position="102"/>
        <end position="136"/>
    </location>
</feature>
<protein>
    <submittedName>
        <fullName evidence="4">Pentatricopeptide repeat-containing protein</fullName>
    </submittedName>
</protein>
<name>A0A2I0W4P6_9ASPA</name>
<accession>A0A2I0W4P6</accession>
<keyword evidence="2" id="KW-0677">Repeat</keyword>
<evidence type="ECO:0000313" key="5">
    <source>
        <dbReference type="Proteomes" id="UP000233837"/>
    </source>
</evidence>
<feature type="repeat" description="PPR" evidence="3">
    <location>
        <begin position="173"/>
        <end position="207"/>
    </location>
</feature>
<gene>
    <name evidence="4" type="ORF">MA16_Dca008753</name>
</gene>
<dbReference type="OrthoDB" id="185373at2759"/>
<dbReference type="PANTHER" id="PTHR47447:SF27">
    <property type="entry name" value="PENTACOTRIPEPTIDE-REPEAT REGION OF PRORP DOMAIN-CONTAINING PROTEIN"/>
    <property type="match status" value="1"/>
</dbReference>
<dbReference type="AlphaFoldDB" id="A0A2I0W4P6"/>
<dbReference type="Gene3D" id="1.25.40.10">
    <property type="entry name" value="Tetratricopeptide repeat domain"/>
    <property type="match status" value="4"/>
</dbReference>
<dbReference type="Pfam" id="PF13041">
    <property type="entry name" value="PPR_2"/>
    <property type="match status" value="2"/>
</dbReference>
<dbReference type="NCBIfam" id="TIGR00756">
    <property type="entry name" value="PPR"/>
    <property type="match status" value="5"/>
</dbReference>
<dbReference type="InterPro" id="IPR011990">
    <property type="entry name" value="TPR-like_helical_dom_sf"/>
</dbReference>
<feature type="repeat" description="PPR" evidence="3">
    <location>
        <begin position="463"/>
        <end position="497"/>
    </location>
</feature>
<feature type="repeat" description="PPR" evidence="3">
    <location>
        <begin position="208"/>
        <end position="242"/>
    </location>
</feature>
<reference evidence="4 5" key="2">
    <citation type="journal article" date="2017" name="Nature">
        <title>The Apostasia genome and the evolution of orchids.</title>
        <authorList>
            <person name="Zhang G.Q."/>
            <person name="Liu K.W."/>
            <person name="Li Z."/>
            <person name="Lohaus R."/>
            <person name="Hsiao Y.Y."/>
            <person name="Niu S.C."/>
            <person name="Wang J.Y."/>
            <person name="Lin Y.C."/>
            <person name="Xu Q."/>
            <person name="Chen L.J."/>
            <person name="Yoshida K."/>
            <person name="Fujiwara S."/>
            <person name="Wang Z.W."/>
            <person name="Zhang Y.Q."/>
            <person name="Mitsuda N."/>
            <person name="Wang M."/>
            <person name="Liu G.H."/>
            <person name="Pecoraro L."/>
            <person name="Huang H.X."/>
            <person name="Xiao X.J."/>
            <person name="Lin M."/>
            <person name="Wu X.Y."/>
            <person name="Wu W.L."/>
            <person name="Chen Y.Y."/>
            <person name="Chang S.B."/>
            <person name="Sakamoto S."/>
            <person name="Ohme-Takagi M."/>
            <person name="Yagi M."/>
            <person name="Zeng S.J."/>
            <person name="Shen C.Y."/>
            <person name="Yeh C.M."/>
            <person name="Luo Y.B."/>
            <person name="Tsai W.C."/>
            <person name="Van de Peer Y."/>
            <person name="Liu Z.J."/>
        </authorList>
    </citation>
    <scope>NUCLEOTIDE SEQUENCE [LARGE SCALE GENOMIC DNA]</scope>
    <source>
        <tissue evidence="4">The whole plant</tissue>
    </source>
</reference>
<dbReference type="PANTHER" id="PTHR47447">
    <property type="entry name" value="OS03G0856100 PROTEIN"/>
    <property type="match status" value="1"/>
</dbReference>
<evidence type="ECO:0000256" key="2">
    <source>
        <dbReference type="ARBA" id="ARBA00022737"/>
    </source>
</evidence>
<dbReference type="EMBL" id="KZ502926">
    <property type="protein sequence ID" value="PKU70636.1"/>
    <property type="molecule type" value="Genomic_DNA"/>
</dbReference>
<sequence>MPVAATHRRYAGVRHPFSRNLQNPHKPYSPLPPPSPFTRETIHKISTILRSLPWHSAQNQLHLLPIKWDSFTVNRVLKTHPPMEKAWLFFNWAALLPGFKHDHFTYTTMLDIFGEAGRIASMRQVLREMEEKGLRIDAATYTSVMHWLAKDGDFEGAVEVWEEMRRKRGCRPTAVSYTAFMKVLFDHGRPREAVGVYKEMLELGMRPNCFTYTVIMEYLAGAGLFKDAFEIMNEMQDAGIQPDKATCNILVQKCSIAGETTMITQILSYMKENSIVLRRPVFLEAMAAFRNSGESDHLLREVNPHLAFEGIEEEILESELPSDDPTFLVDRSIIINLLATRNLVAIEHLLREMINKEIQMESEVLSAIVLASCKNTRPSGALLAFHCALKSGRKLERSAYISLIGLLIRTKSHHMILEIVEEMLQIGISFGTYLLCLLIYQLGCAGFSDSAAKIFTALPADHNCSTYTALMNAFFQAGDVENSLQLYSRMKKEGIPASCGTYEVLIAGLERAGRIHDVSIYQKEKRNLQWHGFPPPIISTDEIFCNRFFGSSIF</sequence>
<keyword evidence="5" id="KW-1185">Reference proteome</keyword>
<evidence type="ECO:0000256" key="1">
    <source>
        <dbReference type="ARBA" id="ARBA00007626"/>
    </source>
</evidence>
<organism evidence="4 5">
    <name type="scientific">Dendrobium catenatum</name>
    <dbReference type="NCBI Taxonomy" id="906689"/>
    <lineage>
        <taxon>Eukaryota</taxon>
        <taxon>Viridiplantae</taxon>
        <taxon>Streptophyta</taxon>
        <taxon>Embryophyta</taxon>
        <taxon>Tracheophyta</taxon>
        <taxon>Spermatophyta</taxon>
        <taxon>Magnoliopsida</taxon>
        <taxon>Liliopsida</taxon>
        <taxon>Asparagales</taxon>
        <taxon>Orchidaceae</taxon>
        <taxon>Epidendroideae</taxon>
        <taxon>Malaxideae</taxon>
        <taxon>Dendrobiinae</taxon>
        <taxon>Dendrobium</taxon>
    </lineage>
</organism>
<evidence type="ECO:0000313" key="4">
    <source>
        <dbReference type="EMBL" id="PKU70636.1"/>
    </source>
</evidence>
<dbReference type="SUPFAM" id="SSF48452">
    <property type="entry name" value="TPR-like"/>
    <property type="match status" value="1"/>
</dbReference>
<evidence type="ECO:0000256" key="3">
    <source>
        <dbReference type="PROSITE-ProRule" id="PRU00708"/>
    </source>
</evidence>
<reference evidence="4 5" key="1">
    <citation type="journal article" date="2016" name="Sci. Rep.">
        <title>The Dendrobium catenatum Lindl. genome sequence provides insights into polysaccharide synthase, floral development and adaptive evolution.</title>
        <authorList>
            <person name="Zhang G.Q."/>
            <person name="Xu Q."/>
            <person name="Bian C."/>
            <person name="Tsai W.C."/>
            <person name="Yeh C.M."/>
            <person name="Liu K.W."/>
            <person name="Yoshida K."/>
            <person name="Zhang L.S."/>
            <person name="Chang S.B."/>
            <person name="Chen F."/>
            <person name="Shi Y."/>
            <person name="Su Y.Y."/>
            <person name="Zhang Y.Q."/>
            <person name="Chen L.J."/>
            <person name="Yin Y."/>
            <person name="Lin M."/>
            <person name="Huang H."/>
            <person name="Deng H."/>
            <person name="Wang Z.W."/>
            <person name="Zhu S.L."/>
            <person name="Zhao X."/>
            <person name="Deng C."/>
            <person name="Niu S.C."/>
            <person name="Huang J."/>
            <person name="Wang M."/>
            <person name="Liu G.H."/>
            <person name="Yang H.J."/>
            <person name="Xiao X.J."/>
            <person name="Hsiao Y.Y."/>
            <person name="Wu W.L."/>
            <person name="Chen Y.Y."/>
            <person name="Mitsuda N."/>
            <person name="Ohme-Takagi M."/>
            <person name="Luo Y.B."/>
            <person name="Van de Peer Y."/>
            <person name="Liu Z.J."/>
        </authorList>
    </citation>
    <scope>NUCLEOTIDE SEQUENCE [LARGE SCALE GENOMIC DNA]</scope>
    <source>
        <tissue evidence="4">The whole plant</tissue>
    </source>
</reference>
<dbReference type="Pfam" id="PF13812">
    <property type="entry name" value="PPR_3"/>
    <property type="match status" value="1"/>
</dbReference>
<dbReference type="Proteomes" id="UP000233837">
    <property type="component" value="Unassembled WGS sequence"/>
</dbReference>